<name>A0A0C9T512_PAXIN</name>
<dbReference type="Pfam" id="PF20151">
    <property type="entry name" value="DUF6533"/>
    <property type="match status" value="1"/>
</dbReference>
<dbReference type="InterPro" id="IPR045340">
    <property type="entry name" value="DUF6533"/>
</dbReference>
<evidence type="ECO:0000256" key="1">
    <source>
        <dbReference type="SAM" id="Phobius"/>
    </source>
</evidence>
<keyword evidence="1" id="KW-1133">Transmembrane helix</keyword>
<feature type="transmembrane region" description="Helical" evidence="1">
    <location>
        <begin position="83"/>
        <end position="110"/>
    </location>
</feature>
<dbReference type="HOGENOM" id="CLU_035509_18_0_1"/>
<evidence type="ECO:0000259" key="2">
    <source>
        <dbReference type="Pfam" id="PF20151"/>
    </source>
</evidence>
<sequence length="145" mass="16646">MSISTEVFAKALQIRKAFVGVGYTLLVYEFLLTIDDELQHIWWAPWTVVKATFLANRYLNLVNQTVIVLEEFDIIGHGAQSRFYLASWVIIIVCVESMHIFVITRAWAIWGRQQKMAIRLAAGYIIYIGTLIGVGIYLMNTRICE</sequence>
<keyword evidence="1" id="KW-0812">Transmembrane</keyword>
<reference evidence="3 4" key="1">
    <citation type="submission" date="2014-06" db="EMBL/GenBank/DDBJ databases">
        <authorList>
            <consortium name="DOE Joint Genome Institute"/>
            <person name="Kuo A."/>
            <person name="Kohler A."/>
            <person name="Nagy L.G."/>
            <person name="Floudas D."/>
            <person name="Copeland A."/>
            <person name="Barry K.W."/>
            <person name="Cichocki N."/>
            <person name="Veneault-Fourrey C."/>
            <person name="LaButti K."/>
            <person name="Lindquist E.A."/>
            <person name="Lipzen A."/>
            <person name="Lundell T."/>
            <person name="Morin E."/>
            <person name="Murat C."/>
            <person name="Sun H."/>
            <person name="Tunlid A."/>
            <person name="Henrissat B."/>
            <person name="Grigoriev I.V."/>
            <person name="Hibbett D.S."/>
            <person name="Martin F."/>
            <person name="Nordberg H.P."/>
            <person name="Cantor M.N."/>
            <person name="Hua S.X."/>
        </authorList>
    </citation>
    <scope>NUCLEOTIDE SEQUENCE [LARGE SCALE GENOMIC DNA]</scope>
    <source>
        <strain evidence="3 4">ATCC 200175</strain>
    </source>
</reference>
<keyword evidence="4" id="KW-1185">Reference proteome</keyword>
<evidence type="ECO:0000313" key="4">
    <source>
        <dbReference type="Proteomes" id="UP000053647"/>
    </source>
</evidence>
<organism evidence="3 4">
    <name type="scientific">Paxillus involutus ATCC 200175</name>
    <dbReference type="NCBI Taxonomy" id="664439"/>
    <lineage>
        <taxon>Eukaryota</taxon>
        <taxon>Fungi</taxon>
        <taxon>Dikarya</taxon>
        <taxon>Basidiomycota</taxon>
        <taxon>Agaricomycotina</taxon>
        <taxon>Agaricomycetes</taxon>
        <taxon>Agaricomycetidae</taxon>
        <taxon>Boletales</taxon>
        <taxon>Paxilineae</taxon>
        <taxon>Paxillaceae</taxon>
        <taxon>Paxillus</taxon>
    </lineage>
</organism>
<gene>
    <name evidence="3" type="ORF">PAXINDRAFT_16239</name>
</gene>
<protein>
    <recommendedName>
        <fullName evidence="2">DUF6533 domain-containing protein</fullName>
    </recommendedName>
</protein>
<feature type="transmembrane region" description="Helical" evidence="1">
    <location>
        <begin position="116"/>
        <end position="139"/>
    </location>
</feature>
<proteinExistence type="predicted"/>
<feature type="domain" description="DUF6533" evidence="2">
    <location>
        <begin position="22"/>
        <end position="59"/>
    </location>
</feature>
<dbReference type="OrthoDB" id="2638860at2759"/>
<accession>A0A0C9T512</accession>
<dbReference type="AlphaFoldDB" id="A0A0C9T512"/>
<dbReference type="EMBL" id="KN819396">
    <property type="protein sequence ID" value="KIJ10770.1"/>
    <property type="molecule type" value="Genomic_DNA"/>
</dbReference>
<evidence type="ECO:0000313" key="3">
    <source>
        <dbReference type="EMBL" id="KIJ10770.1"/>
    </source>
</evidence>
<keyword evidence="1" id="KW-0472">Membrane</keyword>
<dbReference type="Proteomes" id="UP000053647">
    <property type="component" value="Unassembled WGS sequence"/>
</dbReference>
<reference evidence="4" key="2">
    <citation type="submission" date="2015-01" db="EMBL/GenBank/DDBJ databases">
        <title>Evolutionary Origins and Diversification of the Mycorrhizal Mutualists.</title>
        <authorList>
            <consortium name="DOE Joint Genome Institute"/>
            <consortium name="Mycorrhizal Genomics Consortium"/>
            <person name="Kohler A."/>
            <person name="Kuo A."/>
            <person name="Nagy L.G."/>
            <person name="Floudas D."/>
            <person name="Copeland A."/>
            <person name="Barry K.W."/>
            <person name="Cichocki N."/>
            <person name="Veneault-Fourrey C."/>
            <person name="LaButti K."/>
            <person name="Lindquist E.A."/>
            <person name="Lipzen A."/>
            <person name="Lundell T."/>
            <person name="Morin E."/>
            <person name="Murat C."/>
            <person name="Riley R."/>
            <person name="Ohm R."/>
            <person name="Sun H."/>
            <person name="Tunlid A."/>
            <person name="Henrissat B."/>
            <person name="Grigoriev I.V."/>
            <person name="Hibbett D.S."/>
            <person name="Martin F."/>
        </authorList>
    </citation>
    <scope>NUCLEOTIDE SEQUENCE [LARGE SCALE GENOMIC DNA]</scope>
    <source>
        <strain evidence="4">ATCC 200175</strain>
    </source>
</reference>